<feature type="compositionally biased region" description="Low complexity" evidence="1">
    <location>
        <begin position="195"/>
        <end position="204"/>
    </location>
</feature>
<gene>
    <name evidence="2" type="ORF">ALEPTO_LOCUS4954</name>
</gene>
<keyword evidence="3" id="KW-1185">Reference proteome</keyword>
<protein>
    <submittedName>
        <fullName evidence="2">2486_t:CDS:1</fullName>
    </submittedName>
</protein>
<evidence type="ECO:0000313" key="3">
    <source>
        <dbReference type="Proteomes" id="UP000789508"/>
    </source>
</evidence>
<proteinExistence type="predicted"/>
<dbReference type="Proteomes" id="UP000789508">
    <property type="component" value="Unassembled WGS sequence"/>
</dbReference>
<feature type="compositionally biased region" description="Basic and acidic residues" evidence="1">
    <location>
        <begin position="210"/>
        <end position="219"/>
    </location>
</feature>
<sequence>MEIETCDPKILDIELPYPPTITPRDCLTQKKNGEIPTKAPNSFLIYRRLFHEEIRGRGFCLQQRALSSIISRSWEKQPPQVKNAYKELARQANLELIEIRRLCLADTSLLTRSYPQKPYRKGVSFVSPIVGKYHNSSNHISNKHSNQTNFRIQKFGQSSTAADLNNQKFSSTSYHNQLILPHPDSKYHNQHLFHHSNNSSTTDSMDSDNDSNHSDEYQKPSRSSFLDIVLNDTSEEPRIKKSSTKMRNEVSSSTATTTPSLPNPPSSVHKEHLKSEDICSECFLPKSPRNDFTKNE</sequence>
<name>A0A9N9FF26_9GLOM</name>
<accession>A0A9N9FF26</accession>
<dbReference type="InterPro" id="IPR036910">
    <property type="entry name" value="HMG_box_dom_sf"/>
</dbReference>
<dbReference type="Gene3D" id="1.10.30.10">
    <property type="entry name" value="High mobility group box domain"/>
    <property type="match status" value="1"/>
</dbReference>
<evidence type="ECO:0000313" key="2">
    <source>
        <dbReference type="EMBL" id="CAG8531398.1"/>
    </source>
</evidence>
<feature type="compositionally biased region" description="Low complexity" evidence="1">
    <location>
        <begin position="251"/>
        <end position="260"/>
    </location>
</feature>
<dbReference type="AlphaFoldDB" id="A0A9N9FF26"/>
<comment type="caution">
    <text evidence="2">The sequence shown here is derived from an EMBL/GenBank/DDBJ whole genome shotgun (WGS) entry which is preliminary data.</text>
</comment>
<dbReference type="SUPFAM" id="SSF47095">
    <property type="entry name" value="HMG-box"/>
    <property type="match status" value="1"/>
</dbReference>
<feature type="region of interest" description="Disordered" evidence="1">
    <location>
        <begin position="180"/>
        <end position="274"/>
    </location>
</feature>
<organism evidence="2 3">
    <name type="scientific">Ambispora leptoticha</name>
    <dbReference type="NCBI Taxonomy" id="144679"/>
    <lineage>
        <taxon>Eukaryota</taxon>
        <taxon>Fungi</taxon>
        <taxon>Fungi incertae sedis</taxon>
        <taxon>Mucoromycota</taxon>
        <taxon>Glomeromycotina</taxon>
        <taxon>Glomeromycetes</taxon>
        <taxon>Archaeosporales</taxon>
        <taxon>Ambisporaceae</taxon>
        <taxon>Ambispora</taxon>
    </lineage>
</organism>
<dbReference type="EMBL" id="CAJVPS010001258">
    <property type="protein sequence ID" value="CAG8531398.1"/>
    <property type="molecule type" value="Genomic_DNA"/>
</dbReference>
<evidence type="ECO:0000256" key="1">
    <source>
        <dbReference type="SAM" id="MobiDB-lite"/>
    </source>
</evidence>
<dbReference type="OrthoDB" id="2372466at2759"/>
<reference evidence="2" key="1">
    <citation type="submission" date="2021-06" db="EMBL/GenBank/DDBJ databases">
        <authorList>
            <person name="Kallberg Y."/>
            <person name="Tangrot J."/>
            <person name="Rosling A."/>
        </authorList>
    </citation>
    <scope>NUCLEOTIDE SEQUENCE</scope>
    <source>
        <strain evidence="2">FL130A</strain>
    </source>
</reference>